<dbReference type="InterPro" id="IPR000835">
    <property type="entry name" value="HTH_MarR-typ"/>
</dbReference>
<protein>
    <submittedName>
        <fullName evidence="2">MarR family winged helix-turn-helix transcriptional regulator</fullName>
    </submittedName>
</protein>
<gene>
    <name evidence="2" type="ORF">SM116_16245</name>
</gene>
<dbReference type="PANTHER" id="PTHR33164:SF99">
    <property type="entry name" value="MARR FAMILY REGULATORY PROTEIN"/>
    <property type="match status" value="1"/>
</dbReference>
<feature type="domain" description="HTH marR-type" evidence="1">
    <location>
        <begin position="16"/>
        <end position="149"/>
    </location>
</feature>
<organism evidence="2 3">
    <name type="scientific">Microbacterium rhizosphaerae</name>
    <dbReference type="NCBI Taxonomy" id="1678237"/>
    <lineage>
        <taxon>Bacteria</taxon>
        <taxon>Bacillati</taxon>
        <taxon>Actinomycetota</taxon>
        <taxon>Actinomycetes</taxon>
        <taxon>Micrococcales</taxon>
        <taxon>Microbacteriaceae</taxon>
        <taxon>Microbacterium</taxon>
    </lineage>
</organism>
<keyword evidence="3" id="KW-1185">Reference proteome</keyword>
<dbReference type="InterPro" id="IPR039422">
    <property type="entry name" value="MarR/SlyA-like"/>
</dbReference>
<proteinExistence type="predicted"/>
<dbReference type="Gene3D" id="1.10.10.10">
    <property type="entry name" value="Winged helix-like DNA-binding domain superfamily/Winged helix DNA-binding domain"/>
    <property type="match status" value="1"/>
</dbReference>
<dbReference type="Pfam" id="PF12802">
    <property type="entry name" value="MarR_2"/>
    <property type="match status" value="1"/>
</dbReference>
<dbReference type="PROSITE" id="PS50995">
    <property type="entry name" value="HTH_MARR_2"/>
    <property type="match status" value="1"/>
</dbReference>
<evidence type="ECO:0000259" key="1">
    <source>
        <dbReference type="PROSITE" id="PS50995"/>
    </source>
</evidence>
<reference evidence="2 3" key="1">
    <citation type="submission" date="2023-11" db="EMBL/GenBank/DDBJ databases">
        <title>Genome sequence of Microbacterium rhizosphaerae KACC 19337.</title>
        <authorList>
            <person name="Choi H."/>
            <person name="Kim S."/>
            <person name="Kim Y."/>
            <person name="Kwon S.-W."/>
            <person name="Heo J."/>
        </authorList>
    </citation>
    <scope>NUCLEOTIDE SEQUENCE [LARGE SCALE GENOMIC DNA]</scope>
    <source>
        <strain evidence="2 3">KACC 19337</strain>
    </source>
</reference>
<dbReference type="InterPro" id="IPR011991">
    <property type="entry name" value="ArsR-like_HTH"/>
</dbReference>
<dbReference type="InterPro" id="IPR036390">
    <property type="entry name" value="WH_DNA-bd_sf"/>
</dbReference>
<sequence>MPDSKPPDNEPTVAEDLDAATLLSLAGSLADGAVLEALRARGFRVTRAHGYIFQRLLTGDQTITTLAADLRITQQGASKHVDELERAGLVSRRVSPHDRRARMVALTDEGRIAIRTAREARAAFDEHARAVVGDELLAATRRALALLLDDSGMSRHIADRTIPWAD</sequence>
<dbReference type="Proteomes" id="UP001323798">
    <property type="component" value="Chromosome"/>
</dbReference>
<dbReference type="CDD" id="cd00090">
    <property type="entry name" value="HTH_ARSR"/>
    <property type="match status" value="1"/>
</dbReference>
<name>A0ABZ0SIU6_9MICO</name>
<evidence type="ECO:0000313" key="2">
    <source>
        <dbReference type="EMBL" id="WPR89292.1"/>
    </source>
</evidence>
<evidence type="ECO:0000313" key="3">
    <source>
        <dbReference type="Proteomes" id="UP001323798"/>
    </source>
</evidence>
<dbReference type="PRINTS" id="PR00598">
    <property type="entry name" value="HTHMARR"/>
</dbReference>
<dbReference type="InterPro" id="IPR036388">
    <property type="entry name" value="WH-like_DNA-bd_sf"/>
</dbReference>
<accession>A0ABZ0SIU6</accession>
<dbReference type="SMART" id="SM00347">
    <property type="entry name" value="HTH_MARR"/>
    <property type="match status" value="1"/>
</dbReference>
<dbReference type="PANTHER" id="PTHR33164">
    <property type="entry name" value="TRANSCRIPTIONAL REGULATOR, MARR FAMILY"/>
    <property type="match status" value="1"/>
</dbReference>
<dbReference type="SUPFAM" id="SSF46785">
    <property type="entry name" value="Winged helix' DNA-binding domain"/>
    <property type="match status" value="1"/>
</dbReference>
<dbReference type="EMBL" id="CP139368">
    <property type="protein sequence ID" value="WPR89292.1"/>
    <property type="molecule type" value="Genomic_DNA"/>
</dbReference>
<dbReference type="RefSeq" id="WP_320942008.1">
    <property type="nucleotide sequence ID" value="NZ_BAABEU010000001.1"/>
</dbReference>